<comment type="caution">
    <text evidence="2">The sequence shown here is derived from an EMBL/GenBank/DDBJ whole genome shotgun (WGS) entry which is preliminary data.</text>
</comment>
<feature type="region of interest" description="Disordered" evidence="1">
    <location>
        <begin position="1"/>
        <end position="108"/>
    </location>
</feature>
<reference evidence="2" key="1">
    <citation type="journal article" date="2021" name="Proc. Natl. Acad. Sci. U.S.A.">
        <title>Three genomes in the algal genus Volvox reveal the fate of a haploid sex-determining region after a transition to homothallism.</title>
        <authorList>
            <person name="Yamamoto K."/>
            <person name="Hamaji T."/>
            <person name="Kawai-Toyooka H."/>
            <person name="Matsuzaki R."/>
            <person name="Takahashi F."/>
            <person name="Nishimura Y."/>
            <person name="Kawachi M."/>
            <person name="Noguchi H."/>
            <person name="Minakuchi Y."/>
            <person name="Umen J.G."/>
            <person name="Toyoda A."/>
            <person name="Nozaki H."/>
        </authorList>
    </citation>
    <scope>NUCLEOTIDE SEQUENCE</scope>
    <source>
        <strain evidence="2">NIES-3780</strain>
    </source>
</reference>
<sequence length="108" mass="11105">MADATTITAISGNANDRGAGLAVSPQDTAATGVRDPRPVQMQNPAAPFNMGMQNISHNGMMPAAPSFQFGAPELQGAGSFPQPQPTFGVSAGDGRLKPTKHMHSSTTQ</sequence>
<protein>
    <submittedName>
        <fullName evidence="2">Uncharacterized protein</fullName>
    </submittedName>
</protein>
<feature type="compositionally biased region" description="Polar residues" evidence="1">
    <location>
        <begin position="1"/>
        <end position="14"/>
    </location>
</feature>
<gene>
    <name evidence="2" type="ORF">Vafri_18161</name>
</gene>
<keyword evidence="3" id="KW-1185">Reference proteome</keyword>
<dbReference type="EMBL" id="BNCO01000064">
    <property type="protein sequence ID" value="GIL64188.1"/>
    <property type="molecule type" value="Genomic_DNA"/>
</dbReference>
<feature type="compositionally biased region" description="Basic residues" evidence="1">
    <location>
        <begin position="97"/>
        <end position="108"/>
    </location>
</feature>
<dbReference type="AlphaFoldDB" id="A0A8J4FBH1"/>
<accession>A0A8J4FBH1</accession>
<evidence type="ECO:0000313" key="3">
    <source>
        <dbReference type="Proteomes" id="UP000747399"/>
    </source>
</evidence>
<dbReference type="Proteomes" id="UP000747399">
    <property type="component" value="Unassembled WGS sequence"/>
</dbReference>
<evidence type="ECO:0000256" key="1">
    <source>
        <dbReference type="SAM" id="MobiDB-lite"/>
    </source>
</evidence>
<evidence type="ECO:0000313" key="2">
    <source>
        <dbReference type="EMBL" id="GIL64188.1"/>
    </source>
</evidence>
<proteinExistence type="predicted"/>
<name>A0A8J4FBH1_9CHLO</name>
<organism evidence="2 3">
    <name type="scientific">Volvox africanus</name>
    <dbReference type="NCBI Taxonomy" id="51714"/>
    <lineage>
        <taxon>Eukaryota</taxon>
        <taxon>Viridiplantae</taxon>
        <taxon>Chlorophyta</taxon>
        <taxon>core chlorophytes</taxon>
        <taxon>Chlorophyceae</taxon>
        <taxon>CS clade</taxon>
        <taxon>Chlamydomonadales</taxon>
        <taxon>Volvocaceae</taxon>
        <taxon>Volvox</taxon>
    </lineage>
</organism>